<organism evidence="1 2">
    <name type="scientific">Homarus americanus</name>
    <name type="common">American lobster</name>
    <dbReference type="NCBI Taxonomy" id="6706"/>
    <lineage>
        <taxon>Eukaryota</taxon>
        <taxon>Metazoa</taxon>
        <taxon>Ecdysozoa</taxon>
        <taxon>Arthropoda</taxon>
        <taxon>Crustacea</taxon>
        <taxon>Multicrustacea</taxon>
        <taxon>Malacostraca</taxon>
        <taxon>Eumalacostraca</taxon>
        <taxon>Eucarida</taxon>
        <taxon>Decapoda</taxon>
        <taxon>Pleocyemata</taxon>
        <taxon>Astacidea</taxon>
        <taxon>Nephropoidea</taxon>
        <taxon>Nephropidae</taxon>
        <taxon>Homarus</taxon>
    </lineage>
</organism>
<dbReference type="Proteomes" id="UP000747542">
    <property type="component" value="Unassembled WGS sequence"/>
</dbReference>
<keyword evidence="2" id="KW-1185">Reference proteome</keyword>
<dbReference type="EMBL" id="JAHLQT010025477">
    <property type="protein sequence ID" value="KAG7164251.1"/>
    <property type="molecule type" value="Genomic_DNA"/>
</dbReference>
<comment type="caution">
    <text evidence="1">The sequence shown here is derived from an EMBL/GenBank/DDBJ whole genome shotgun (WGS) entry which is preliminary data.</text>
</comment>
<accession>A0A8J5JU21</accession>
<sequence length="245" mass="27018">MCDYYRQEVHVSYTSLPEETPNTSSPRKCVRIHVDDQDGICDFPTLPSPGKFLTLCQLIDVLKSGSQLDCVPLGVKNNVYFLISNIANVAKQKMKGRSDYVDDCGVWDSCKGSTVNSYVLLNSDGGSRVIYLKNTVYCTESRVGGKSKWLPLAPQPHGQNVMKLHRYYATLKGNASYKKRITCVSGGVFDGLSVVEYSGVYVDTTVLHSNAKNSTRAYVRSNPTVLEKIRGGKKQDTPRGVSNNG</sequence>
<evidence type="ECO:0000313" key="2">
    <source>
        <dbReference type="Proteomes" id="UP000747542"/>
    </source>
</evidence>
<evidence type="ECO:0000313" key="1">
    <source>
        <dbReference type="EMBL" id="KAG7164251.1"/>
    </source>
</evidence>
<dbReference type="AlphaFoldDB" id="A0A8J5JU21"/>
<protein>
    <submittedName>
        <fullName evidence="1">Uncharacterized protein</fullName>
    </submittedName>
</protein>
<name>A0A8J5JU21_HOMAM</name>
<reference evidence="1" key="1">
    <citation type="journal article" date="2021" name="Sci. Adv.">
        <title>The American lobster genome reveals insights on longevity, neural, and immune adaptations.</title>
        <authorList>
            <person name="Polinski J.M."/>
            <person name="Zimin A.V."/>
            <person name="Clark K.F."/>
            <person name="Kohn A.B."/>
            <person name="Sadowski N."/>
            <person name="Timp W."/>
            <person name="Ptitsyn A."/>
            <person name="Khanna P."/>
            <person name="Romanova D.Y."/>
            <person name="Williams P."/>
            <person name="Greenwood S.J."/>
            <person name="Moroz L.L."/>
            <person name="Walt D.R."/>
            <person name="Bodnar A.G."/>
        </authorList>
    </citation>
    <scope>NUCLEOTIDE SEQUENCE</scope>
    <source>
        <strain evidence="1">GMGI-L3</strain>
    </source>
</reference>
<proteinExistence type="predicted"/>
<gene>
    <name evidence="1" type="ORF">Hamer_G019613</name>
</gene>